<reference evidence="7 8" key="1">
    <citation type="journal article" date="2009" name="Stand. Genomic Sci.">
        <title>Complete genome sequence of Sanguibacter keddieii type strain (ST-74).</title>
        <authorList>
            <person name="Ivanova N."/>
            <person name="Sikorski J."/>
            <person name="Sims D."/>
            <person name="Brettin T."/>
            <person name="Detter J.C."/>
            <person name="Han C."/>
            <person name="Lapidus A."/>
            <person name="Copeland A."/>
            <person name="Glavina Del Rio T."/>
            <person name="Nolan M."/>
            <person name="Chen F."/>
            <person name="Lucas S."/>
            <person name="Tice H."/>
            <person name="Cheng J.F."/>
            <person name="Bruce D."/>
            <person name="Goodwin L."/>
            <person name="Pitluck S."/>
            <person name="Pati A."/>
            <person name="Mavromatis K."/>
            <person name="Chen A."/>
            <person name="Palaniappan K."/>
            <person name="D'haeseleer P."/>
            <person name="Chain P."/>
            <person name="Bristow J."/>
            <person name="Eisen J.A."/>
            <person name="Markowitz V."/>
            <person name="Hugenholtz P."/>
            <person name="Goker M."/>
            <person name="Pukall R."/>
            <person name="Klenk H.P."/>
            <person name="Kyrpides N.C."/>
        </authorList>
    </citation>
    <scope>NUCLEOTIDE SEQUENCE [LARGE SCALE GENOMIC DNA]</scope>
    <source>
        <strain evidence="8">ATCC 51767 / DSM 10542 / NCFB 3025 / ST-74</strain>
    </source>
</reference>
<evidence type="ECO:0000259" key="6">
    <source>
        <dbReference type="PROSITE" id="PS51352"/>
    </source>
</evidence>
<evidence type="ECO:0000256" key="4">
    <source>
        <dbReference type="ARBA" id="ARBA00023157"/>
    </source>
</evidence>
<dbReference type="InterPro" id="IPR013766">
    <property type="entry name" value="Thioredoxin_domain"/>
</dbReference>
<keyword evidence="7" id="KW-0413">Isomerase</keyword>
<organism evidence="7 8">
    <name type="scientific">Sanguibacter keddieii (strain ATCC 51767 / DSM 10542 / NCFB 3025 / ST-74)</name>
    <dbReference type="NCBI Taxonomy" id="446469"/>
    <lineage>
        <taxon>Bacteria</taxon>
        <taxon>Bacillati</taxon>
        <taxon>Actinomycetota</taxon>
        <taxon>Actinomycetes</taxon>
        <taxon>Micrococcales</taxon>
        <taxon>Sanguibacteraceae</taxon>
        <taxon>Sanguibacter</taxon>
    </lineage>
</organism>
<dbReference type="Pfam" id="PF13462">
    <property type="entry name" value="Thioredoxin_4"/>
    <property type="match status" value="1"/>
</dbReference>
<evidence type="ECO:0000256" key="1">
    <source>
        <dbReference type="ARBA" id="ARBA00005791"/>
    </source>
</evidence>
<evidence type="ECO:0000256" key="3">
    <source>
        <dbReference type="ARBA" id="ARBA00023002"/>
    </source>
</evidence>
<dbReference type="Proteomes" id="UP000000322">
    <property type="component" value="Chromosome"/>
</dbReference>
<dbReference type="eggNOG" id="COG1651">
    <property type="taxonomic scope" value="Bacteria"/>
</dbReference>
<dbReference type="GO" id="GO:0016853">
    <property type="term" value="F:isomerase activity"/>
    <property type="evidence" value="ECO:0007669"/>
    <property type="project" value="UniProtKB-KW"/>
</dbReference>
<keyword evidence="3" id="KW-0560">Oxidoreductase</keyword>
<evidence type="ECO:0000313" key="8">
    <source>
        <dbReference type="Proteomes" id="UP000000322"/>
    </source>
</evidence>
<dbReference type="PANTHER" id="PTHR13887:SF14">
    <property type="entry name" value="DISULFIDE BOND FORMATION PROTEIN D"/>
    <property type="match status" value="1"/>
</dbReference>
<dbReference type="STRING" id="446469.Sked_11860"/>
<accession>D1BDR7</accession>
<dbReference type="SUPFAM" id="SSF52833">
    <property type="entry name" value="Thioredoxin-like"/>
    <property type="match status" value="1"/>
</dbReference>
<proteinExistence type="inferred from homology"/>
<name>D1BDR7_SANKS</name>
<comment type="similarity">
    <text evidence="1">Belongs to the thioredoxin family. DsbA subfamily.</text>
</comment>
<dbReference type="InterPro" id="IPR036249">
    <property type="entry name" value="Thioredoxin-like_sf"/>
</dbReference>
<dbReference type="InterPro" id="IPR012336">
    <property type="entry name" value="Thioredoxin-like_fold"/>
</dbReference>
<keyword evidence="4" id="KW-1015">Disulfide bond</keyword>
<feature type="domain" description="Thioredoxin" evidence="6">
    <location>
        <begin position="34"/>
        <end position="219"/>
    </location>
</feature>
<evidence type="ECO:0000256" key="5">
    <source>
        <dbReference type="ARBA" id="ARBA00023284"/>
    </source>
</evidence>
<evidence type="ECO:0000313" key="7">
    <source>
        <dbReference type="EMBL" id="ACZ21129.1"/>
    </source>
</evidence>
<keyword evidence="5" id="KW-0676">Redox-active center</keyword>
<gene>
    <name evidence="7" type="ordered locus">Sked_11860</name>
</gene>
<dbReference type="GO" id="GO:0016491">
    <property type="term" value="F:oxidoreductase activity"/>
    <property type="evidence" value="ECO:0007669"/>
    <property type="project" value="UniProtKB-KW"/>
</dbReference>
<keyword evidence="2" id="KW-0732">Signal</keyword>
<dbReference type="EMBL" id="CP001819">
    <property type="protein sequence ID" value="ACZ21129.1"/>
    <property type="molecule type" value="Genomic_DNA"/>
</dbReference>
<keyword evidence="8" id="KW-1185">Reference proteome</keyword>
<dbReference type="RefSeq" id="WP_012866198.1">
    <property type="nucleotide sequence ID" value="NC_013521.1"/>
</dbReference>
<evidence type="ECO:0000256" key="2">
    <source>
        <dbReference type="ARBA" id="ARBA00022729"/>
    </source>
</evidence>
<dbReference type="AlphaFoldDB" id="D1BDR7"/>
<dbReference type="PROSITE" id="PS51352">
    <property type="entry name" value="THIOREDOXIN_2"/>
    <property type="match status" value="1"/>
</dbReference>
<sequence length="223" mass="23686">MPARSSRLVASVVAALAAVVLGALVYVAISSGSSSAERPASGPAAPALAADTRLLSDAGEGAVTVVEFLDFECEVCAAVYPVLEDLRAEHEGQVTFAIRYFPMPGHANSTTAAVAVEAAARQGRLEEMYHRMFDTQAQWGEQQVSQADLFRTFAEDLGLDLEVYDRDVADPEVLDRVASDFEAGVALGVQGTPTIFVDDVRVELRTEADLRAAIDAALQARQG</sequence>
<dbReference type="PANTHER" id="PTHR13887">
    <property type="entry name" value="GLUTATHIONE S-TRANSFERASE KAPPA"/>
    <property type="match status" value="1"/>
</dbReference>
<dbReference type="KEGG" id="ske:Sked_11860"/>
<dbReference type="Gene3D" id="3.40.30.10">
    <property type="entry name" value="Glutaredoxin"/>
    <property type="match status" value="1"/>
</dbReference>
<dbReference type="HOGENOM" id="CLU_000288_47_7_11"/>
<protein>
    <submittedName>
        <fullName evidence="7">Protein-disulfide isomerase</fullName>
    </submittedName>
</protein>